<dbReference type="Proteomes" id="UP000789595">
    <property type="component" value="Unassembled WGS sequence"/>
</dbReference>
<reference evidence="3" key="2">
    <citation type="submission" date="2021-11" db="EMBL/GenBank/DDBJ databases">
        <authorList>
            <consortium name="Genoscope - CEA"/>
            <person name="William W."/>
        </authorList>
    </citation>
    <scope>NUCLEOTIDE SEQUENCE</scope>
</reference>
<evidence type="ECO:0008006" key="5">
    <source>
        <dbReference type="Google" id="ProtNLM"/>
    </source>
</evidence>
<dbReference type="AlphaFoldDB" id="A0A7S3ZUB3"/>
<feature type="compositionally biased region" description="Acidic residues" evidence="1">
    <location>
        <begin position="71"/>
        <end position="85"/>
    </location>
</feature>
<accession>A0A7S3ZUB3</accession>
<evidence type="ECO:0000313" key="2">
    <source>
        <dbReference type="EMBL" id="CAE0694276.1"/>
    </source>
</evidence>
<proteinExistence type="predicted"/>
<feature type="region of interest" description="Disordered" evidence="1">
    <location>
        <begin position="1"/>
        <end position="36"/>
    </location>
</feature>
<reference evidence="2" key="1">
    <citation type="submission" date="2021-01" db="EMBL/GenBank/DDBJ databases">
        <authorList>
            <person name="Corre E."/>
            <person name="Pelletier E."/>
            <person name="Niang G."/>
            <person name="Scheremetjew M."/>
            <person name="Finn R."/>
            <person name="Kale V."/>
            <person name="Holt S."/>
            <person name="Cochrane G."/>
            <person name="Meng A."/>
            <person name="Brown T."/>
            <person name="Cohen L."/>
        </authorList>
    </citation>
    <scope>NUCLEOTIDE SEQUENCE</scope>
    <source>
        <strain evidence="2">CCMP1756</strain>
    </source>
</reference>
<evidence type="ECO:0000313" key="4">
    <source>
        <dbReference type="Proteomes" id="UP000789595"/>
    </source>
</evidence>
<evidence type="ECO:0000256" key="1">
    <source>
        <dbReference type="SAM" id="MobiDB-lite"/>
    </source>
</evidence>
<sequence>MAFAPRNSAPKTTRRQRDLPRRAAPTPKTKHRPVRETIKPKLGLGAVARLGAAAARARGNVAYRTSVMQELADDDENTEPDDFWVDDSRPKAPPPPVQPWLEDTIPAEADVVQMKEDVDLDPLAPANFPQWPLPSNSIRELCSVCRVDLNRRCRLEHRHRSPCCGKMCCRRCLEAAPNQECPVCSGVYRDDAYAQLMRLQDAALKGDDARAVYDWSWWEYRSGDGETFAAGEKLIDLYEAVERARRAVDEEDETLTDIESFKARRNVLSRELRELTSGTRADPDGPEAALARATCARTRGYLLLRKAALMGLASACFDLAGLFLEGLVVEYDDRLSDFLLAYACAQKLPEARVETAERAFDVGDNELGAKLMAEAARDDYEAAVRLVLPRKLPEKAVALVLEYHDGIGLEEPPLVEVPVRTVDINVGDESEMLRSALDALEASDAALDAMSSEDRPKAALEAVGDVLNSFVS</sequence>
<dbReference type="SUPFAM" id="SSF81901">
    <property type="entry name" value="HCP-like"/>
    <property type="match status" value="1"/>
</dbReference>
<dbReference type="EMBL" id="CAKKNE010000002">
    <property type="protein sequence ID" value="CAH0368333.1"/>
    <property type="molecule type" value="Genomic_DNA"/>
</dbReference>
<organism evidence="2">
    <name type="scientific">Pelagomonas calceolata</name>
    <dbReference type="NCBI Taxonomy" id="35677"/>
    <lineage>
        <taxon>Eukaryota</taxon>
        <taxon>Sar</taxon>
        <taxon>Stramenopiles</taxon>
        <taxon>Ochrophyta</taxon>
        <taxon>Pelagophyceae</taxon>
        <taxon>Pelagomonadales</taxon>
        <taxon>Pelagomonadaceae</taxon>
        <taxon>Pelagomonas</taxon>
    </lineage>
</organism>
<name>A0A7S3ZUB3_9STRA</name>
<evidence type="ECO:0000313" key="3">
    <source>
        <dbReference type="EMBL" id="CAH0368333.1"/>
    </source>
</evidence>
<protein>
    <recommendedName>
        <fullName evidence="5">RING-type domain-containing protein</fullName>
    </recommendedName>
</protein>
<dbReference type="EMBL" id="HBIW01011351">
    <property type="protein sequence ID" value="CAE0694276.1"/>
    <property type="molecule type" value="Transcribed_RNA"/>
</dbReference>
<keyword evidence="4" id="KW-1185">Reference proteome</keyword>
<feature type="region of interest" description="Disordered" evidence="1">
    <location>
        <begin position="71"/>
        <end position="101"/>
    </location>
</feature>
<gene>
    <name evidence="2" type="ORF">PCAL00307_LOCUS9712</name>
    <name evidence="3" type="ORF">PECAL_2P13950</name>
</gene>